<keyword evidence="2" id="KW-1185">Reference proteome</keyword>
<evidence type="ECO:0000313" key="2">
    <source>
        <dbReference type="Proteomes" id="UP000422569"/>
    </source>
</evidence>
<organism evidence="1 2">
    <name type="scientific">Methylocystis parvus</name>
    <dbReference type="NCBI Taxonomy" id="134"/>
    <lineage>
        <taxon>Bacteria</taxon>
        <taxon>Pseudomonadati</taxon>
        <taxon>Pseudomonadota</taxon>
        <taxon>Alphaproteobacteria</taxon>
        <taxon>Hyphomicrobiales</taxon>
        <taxon>Methylocystaceae</taxon>
        <taxon>Methylocystis</taxon>
    </lineage>
</organism>
<dbReference type="KEGG" id="mpar:F7D14_11325"/>
<reference evidence="1 2" key="1">
    <citation type="submission" date="2019-09" db="EMBL/GenBank/DDBJ databases">
        <title>Isolation and complete genome sequencing of Methylocystis species.</title>
        <authorList>
            <person name="Rumah B.L."/>
            <person name="Stead C.E."/>
            <person name="Stevens B.C."/>
            <person name="Minton N.P."/>
            <person name="Grosse-Honebrink A."/>
            <person name="Zhang Y."/>
        </authorList>
    </citation>
    <scope>NUCLEOTIDE SEQUENCE [LARGE SCALE GENOMIC DNA]</scope>
    <source>
        <strain evidence="1 2">BRCS2</strain>
    </source>
</reference>
<dbReference type="AlphaFoldDB" id="A0A6B8M8Q3"/>
<gene>
    <name evidence="1" type="ORF">F7D14_11325</name>
</gene>
<dbReference type="Proteomes" id="UP000422569">
    <property type="component" value="Chromosome"/>
</dbReference>
<evidence type="ECO:0000313" key="1">
    <source>
        <dbReference type="EMBL" id="QGM98009.1"/>
    </source>
</evidence>
<sequence length="138" mass="15388">MTSRILEAARLKGGASARSRACNRGVAWFHRLADENVDRRVAPRRAQRLNWGKALDAADRFLCDCLIADRTQAGARLRLARNVVPPPAFQLFEEASGAIYAARIVWRRGSEIGCRLSRAPTPGKAQAARRMRSRNYAL</sequence>
<evidence type="ECO:0008006" key="3">
    <source>
        <dbReference type="Google" id="ProtNLM"/>
    </source>
</evidence>
<accession>A0A6B8M8Q3</accession>
<name>A0A6B8M8Q3_9HYPH</name>
<proteinExistence type="predicted"/>
<protein>
    <recommendedName>
        <fullName evidence="3">PilZ domain-containing protein</fullName>
    </recommendedName>
</protein>
<dbReference type="RefSeq" id="WP_016919404.1">
    <property type="nucleotide sequence ID" value="NZ_CP044331.1"/>
</dbReference>
<dbReference type="EMBL" id="CP044331">
    <property type="protein sequence ID" value="QGM98009.1"/>
    <property type="molecule type" value="Genomic_DNA"/>
</dbReference>